<reference evidence="9" key="1">
    <citation type="submission" date="2022-12" db="EMBL/GenBank/DDBJ databases">
        <title>Draft genome assemblies for two species of Escallonia (Escalloniales).</title>
        <authorList>
            <person name="Chanderbali A."/>
            <person name="Dervinis C."/>
            <person name="Anghel I."/>
            <person name="Soltis D."/>
            <person name="Soltis P."/>
            <person name="Zapata F."/>
        </authorList>
    </citation>
    <scope>NUCLEOTIDE SEQUENCE</scope>
    <source>
        <strain evidence="9">UCBG64.0493</strain>
        <tissue evidence="9">Leaf</tissue>
    </source>
</reference>
<dbReference type="FunFam" id="3.30.730.10:FF:000001">
    <property type="entry name" value="Ethylene-responsive transcription factor 2"/>
    <property type="match status" value="1"/>
</dbReference>
<dbReference type="AlphaFoldDB" id="A0AA89BFW0"/>
<keyword evidence="5" id="KW-0804">Transcription</keyword>
<dbReference type="Gene3D" id="3.30.730.10">
    <property type="entry name" value="AP2/ERF domain"/>
    <property type="match status" value="1"/>
</dbReference>
<evidence type="ECO:0000256" key="4">
    <source>
        <dbReference type="ARBA" id="ARBA00023125"/>
    </source>
</evidence>
<dbReference type="PRINTS" id="PR00367">
    <property type="entry name" value="ETHRSPELEMNT"/>
</dbReference>
<feature type="region of interest" description="Disordered" evidence="7">
    <location>
        <begin position="36"/>
        <end position="59"/>
    </location>
</feature>
<dbReference type="SMART" id="SM00380">
    <property type="entry name" value="AP2"/>
    <property type="match status" value="1"/>
</dbReference>
<dbReference type="PANTHER" id="PTHR31190">
    <property type="entry name" value="DNA-BINDING DOMAIN"/>
    <property type="match status" value="1"/>
</dbReference>
<evidence type="ECO:0000256" key="2">
    <source>
        <dbReference type="ARBA" id="ARBA00022821"/>
    </source>
</evidence>
<dbReference type="CDD" id="cd00018">
    <property type="entry name" value="AP2"/>
    <property type="match status" value="1"/>
</dbReference>
<organism evidence="9 10">
    <name type="scientific">Escallonia herrerae</name>
    <dbReference type="NCBI Taxonomy" id="1293975"/>
    <lineage>
        <taxon>Eukaryota</taxon>
        <taxon>Viridiplantae</taxon>
        <taxon>Streptophyta</taxon>
        <taxon>Embryophyta</taxon>
        <taxon>Tracheophyta</taxon>
        <taxon>Spermatophyta</taxon>
        <taxon>Magnoliopsida</taxon>
        <taxon>eudicotyledons</taxon>
        <taxon>Gunneridae</taxon>
        <taxon>Pentapetalae</taxon>
        <taxon>asterids</taxon>
        <taxon>campanulids</taxon>
        <taxon>Escalloniales</taxon>
        <taxon>Escalloniaceae</taxon>
        <taxon>Escallonia</taxon>
    </lineage>
</organism>
<protein>
    <recommendedName>
        <fullName evidence="8">AP2/ERF domain-containing protein</fullName>
    </recommendedName>
</protein>
<dbReference type="GO" id="GO:0006952">
    <property type="term" value="P:defense response"/>
    <property type="evidence" value="ECO:0007669"/>
    <property type="project" value="UniProtKB-KW"/>
</dbReference>
<proteinExistence type="predicted"/>
<evidence type="ECO:0000256" key="6">
    <source>
        <dbReference type="ARBA" id="ARBA00023242"/>
    </source>
</evidence>
<dbReference type="InterPro" id="IPR044808">
    <property type="entry name" value="ERF_plant"/>
</dbReference>
<evidence type="ECO:0000259" key="8">
    <source>
        <dbReference type="PROSITE" id="PS51032"/>
    </source>
</evidence>
<dbReference type="EMBL" id="JAVXUP010000078">
    <property type="protein sequence ID" value="KAK3039343.1"/>
    <property type="molecule type" value="Genomic_DNA"/>
</dbReference>
<dbReference type="PROSITE" id="PS51032">
    <property type="entry name" value="AP2_ERF"/>
    <property type="match status" value="1"/>
</dbReference>
<keyword evidence="4" id="KW-0238">DNA-binding</keyword>
<keyword evidence="3" id="KW-0805">Transcription regulation</keyword>
<dbReference type="Proteomes" id="UP001188597">
    <property type="component" value="Unassembled WGS sequence"/>
</dbReference>
<keyword evidence="6" id="KW-0539">Nucleus</keyword>
<evidence type="ECO:0000313" key="9">
    <source>
        <dbReference type="EMBL" id="KAK3039343.1"/>
    </source>
</evidence>
<dbReference type="GO" id="GO:0003700">
    <property type="term" value="F:DNA-binding transcription factor activity"/>
    <property type="evidence" value="ECO:0007669"/>
    <property type="project" value="InterPro"/>
</dbReference>
<dbReference type="GO" id="GO:0005634">
    <property type="term" value="C:nucleus"/>
    <property type="evidence" value="ECO:0007669"/>
    <property type="project" value="UniProtKB-SubCell"/>
</dbReference>
<sequence length="199" mass="22043">MDAPVSKNQSFEIYPTSSYSEDDLLLHDTNLEENLSCSVPAEDQSEESSTANSSKRIIEGEAMSKKEKRYIGVRKRPWGKYAAEIRDSTRHGIRVWLGTFDTAEEAAMVYDQAALAMRGASAVLNFPAERVQDSLRRINYSCEEGSSPVEALKEKHKLRSDSAGKANAKKLAIGKDVFVFEDLGADLLDELLSSSQSRS</sequence>
<comment type="caution">
    <text evidence="9">The sequence shown here is derived from an EMBL/GenBank/DDBJ whole genome shotgun (WGS) entry which is preliminary data.</text>
</comment>
<evidence type="ECO:0000256" key="1">
    <source>
        <dbReference type="ARBA" id="ARBA00004123"/>
    </source>
</evidence>
<evidence type="ECO:0000256" key="3">
    <source>
        <dbReference type="ARBA" id="ARBA00023015"/>
    </source>
</evidence>
<dbReference type="InterPro" id="IPR036955">
    <property type="entry name" value="AP2/ERF_dom_sf"/>
</dbReference>
<evidence type="ECO:0000256" key="5">
    <source>
        <dbReference type="ARBA" id="ARBA00023163"/>
    </source>
</evidence>
<accession>A0AA89BFW0</accession>
<dbReference type="InterPro" id="IPR016177">
    <property type="entry name" value="DNA-bd_dom_sf"/>
</dbReference>
<dbReference type="InterPro" id="IPR001471">
    <property type="entry name" value="AP2/ERF_dom"/>
</dbReference>
<evidence type="ECO:0000256" key="7">
    <source>
        <dbReference type="SAM" id="MobiDB-lite"/>
    </source>
</evidence>
<name>A0AA89BFW0_9ASTE</name>
<dbReference type="Pfam" id="PF00847">
    <property type="entry name" value="AP2"/>
    <property type="match status" value="1"/>
</dbReference>
<dbReference type="SUPFAM" id="SSF54171">
    <property type="entry name" value="DNA-binding domain"/>
    <property type="match status" value="1"/>
</dbReference>
<keyword evidence="10" id="KW-1185">Reference proteome</keyword>
<dbReference type="GO" id="GO:0003677">
    <property type="term" value="F:DNA binding"/>
    <property type="evidence" value="ECO:0007669"/>
    <property type="project" value="UniProtKB-KW"/>
</dbReference>
<dbReference type="PANTHER" id="PTHR31190:SF72">
    <property type="entry name" value="AP2 DOMAIN CONTAINING PROTEIN, EXPRESSED"/>
    <property type="match status" value="1"/>
</dbReference>
<comment type="subcellular location">
    <subcellularLocation>
        <location evidence="1">Nucleus</location>
    </subcellularLocation>
</comment>
<evidence type="ECO:0000313" key="10">
    <source>
        <dbReference type="Proteomes" id="UP001188597"/>
    </source>
</evidence>
<keyword evidence="2" id="KW-0611">Plant defense</keyword>
<feature type="domain" description="AP2/ERF" evidence="8">
    <location>
        <begin position="69"/>
        <end position="127"/>
    </location>
</feature>
<dbReference type="GO" id="GO:0009873">
    <property type="term" value="P:ethylene-activated signaling pathway"/>
    <property type="evidence" value="ECO:0007669"/>
    <property type="project" value="InterPro"/>
</dbReference>
<gene>
    <name evidence="9" type="ORF">RJ639_028743</name>
</gene>